<evidence type="ECO:0000259" key="7">
    <source>
        <dbReference type="Pfam" id="PF00675"/>
    </source>
</evidence>
<keyword evidence="6" id="KW-0175">Coiled coil</keyword>
<dbReference type="PANTHER" id="PTHR43690">
    <property type="entry name" value="NARDILYSIN"/>
    <property type="match status" value="1"/>
</dbReference>
<dbReference type="InterPro" id="IPR007863">
    <property type="entry name" value="Peptidase_M16_C"/>
</dbReference>
<dbReference type="Proteomes" id="UP001595478">
    <property type="component" value="Unassembled WGS sequence"/>
</dbReference>
<proteinExistence type="inferred from homology"/>
<feature type="coiled-coil region" evidence="6">
    <location>
        <begin position="398"/>
        <end position="425"/>
    </location>
</feature>
<organism evidence="9 10">
    <name type="scientific">Agaribacter flavus</name>
    <dbReference type="NCBI Taxonomy" id="1902781"/>
    <lineage>
        <taxon>Bacteria</taxon>
        <taxon>Pseudomonadati</taxon>
        <taxon>Pseudomonadota</taxon>
        <taxon>Gammaproteobacteria</taxon>
        <taxon>Alteromonadales</taxon>
        <taxon>Alteromonadaceae</taxon>
        <taxon>Agaribacter</taxon>
    </lineage>
</organism>
<sequence>MFPTLRHSLTVFTLGLLVISCTSSNTDKAELANESTIAEEEGSQFSGNIPLDPKLIKGELENGIKYIIRKNAKPENRAEIRLVVNAGSILEDETQLGFAHFAEHMAFNGTKDFKKQEIVEYVESIGMRFGAHLNAYTSFDETVYMLQLPTDDSETLETGIHILENWAHKISFEPEEIDKERGVVIEEMRTRQGADTRIMHKQLPVLYKDSQYAKRLPIGKQDILANGKHEDLIRFYKDWYRPELMSLIAVGDFDTQQVKVLFEKYFSGIEASKDPEPRPQFTIPSNEKPLISIETDPELPRTVVSISTKHPAFIPTTYEGHRQALIHQLYIGMLNNRYAELVLEPESPMIGGGANFRASFGDISMFTAGAIVKPKQVQASLAMLLTEINRSIQFGFSEAEFTRQKAAIQNRYEKAAKEANKIESSRYANEYVRHFTRGESIPGIELENTLTQHFLPTITLEEVNEMGKNWLTEENRLISISAPDTELPGLPTEAEVYSLWKALDEQKLTAYQETAIADSLLPELPTPGSVVAKDYEASIDTHFWTLSNGAKVVLKQTDFKDDVILFSARAQGGLSILEDKDVKDTFMAATIAATMGLADFSVIDLGKFMQGKSFKLNSNISNRHQTLNGESSVKDLEHFMQALHLNFLTPRKDQSAFDTFVARAAPWYDNQLVSPQSVFSEEMRKLSYGNEPRSFQMTGDVIRALDFEKSLEFFEQRFSNAANFNFIFVGNIELNKMESLVAQYIASLPSSSDTETWMKRPDRRTKGELSVVVNKGLEAKANVLIKLFGKKQWSHRESAKFEALEGVLSTILRERIREEKSGVYGVRVSGGLERLDNQYSMTISFSCDPNRVDELNGEIKAIFGELQSAPTESKYVENYITQRLKSREVSKKQNRFWSHYLLSLVEPGYEPLSIEAYETMLQEMTPQLVQETAMYVLNFDDSVTAVLLPEEDQEVAGSAE</sequence>
<dbReference type="Gene3D" id="3.30.830.10">
    <property type="entry name" value="Metalloenzyme, LuxS/M16 peptidase-like"/>
    <property type="match status" value="4"/>
</dbReference>
<evidence type="ECO:0000256" key="6">
    <source>
        <dbReference type="SAM" id="Coils"/>
    </source>
</evidence>
<feature type="domain" description="Peptidase M16 C-terminal" evidence="8">
    <location>
        <begin position="706"/>
        <end position="878"/>
    </location>
</feature>
<evidence type="ECO:0000256" key="2">
    <source>
        <dbReference type="ARBA" id="ARBA00022670"/>
    </source>
</evidence>
<keyword evidence="10" id="KW-1185">Reference proteome</keyword>
<dbReference type="EMBL" id="JBHRSW010000018">
    <property type="protein sequence ID" value="MFC3122209.1"/>
    <property type="molecule type" value="Genomic_DNA"/>
</dbReference>
<name>A0ABV7FPI0_9ALTE</name>
<keyword evidence="5" id="KW-0482">Metalloprotease</keyword>
<dbReference type="InterPro" id="IPR011249">
    <property type="entry name" value="Metalloenz_LuxS/M16"/>
</dbReference>
<gene>
    <name evidence="9" type="ORF">ACFOHL_11315</name>
</gene>
<feature type="domain" description="Peptidase M16 N-terminal" evidence="7">
    <location>
        <begin position="67"/>
        <end position="203"/>
    </location>
</feature>
<evidence type="ECO:0000259" key="8">
    <source>
        <dbReference type="Pfam" id="PF05193"/>
    </source>
</evidence>
<evidence type="ECO:0000313" key="10">
    <source>
        <dbReference type="Proteomes" id="UP001595478"/>
    </source>
</evidence>
<keyword evidence="4" id="KW-0862">Zinc</keyword>
<comment type="caution">
    <text evidence="9">The sequence shown here is derived from an EMBL/GenBank/DDBJ whole genome shotgun (WGS) entry which is preliminary data.</text>
</comment>
<dbReference type="InterPro" id="IPR050626">
    <property type="entry name" value="Peptidase_M16"/>
</dbReference>
<evidence type="ECO:0000256" key="4">
    <source>
        <dbReference type="ARBA" id="ARBA00022833"/>
    </source>
</evidence>
<protein>
    <submittedName>
        <fullName evidence="9">M16 family metallopeptidase</fullName>
    </submittedName>
</protein>
<evidence type="ECO:0000256" key="3">
    <source>
        <dbReference type="ARBA" id="ARBA00022801"/>
    </source>
</evidence>
<dbReference type="Pfam" id="PF00675">
    <property type="entry name" value="Peptidase_M16"/>
    <property type="match status" value="1"/>
</dbReference>
<evidence type="ECO:0000256" key="1">
    <source>
        <dbReference type="ARBA" id="ARBA00007261"/>
    </source>
</evidence>
<keyword evidence="3" id="KW-0378">Hydrolase</keyword>
<keyword evidence="2" id="KW-0645">Protease</keyword>
<comment type="similarity">
    <text evidence="1">Belongs to the peptidase M16 family.</text>
</comment>
<accession>A0ABV7FPI0</accession>
<dbReference type="RefSeq" id="WP_376920342.1">
    <property type="nucleotide sequence ID" value="NZ_JBHRSW010000018.1"/>
</dbReference>
<dbReference type="InterPro" id="IPR011765">
    <property type="entry name" value="Pept_M16_N"/>
</dbReference>
<dbReference type="PANTHER" id="PTHR43690:SF34">
    <property type="entry name" value="ZINC PROTEASE PQQL-LIKE"/>
    <property type="match status" value="1"/>
</dbReference>
<feature type="domain" description="Peptidase M16 C-terminal" evidence="8">
    <location>
        <begin position="229"/>
        <end position="407"/>
    </location>
</feature>
<dbReference type="Pfam" id="PF05193">
    <property type="entry name" value="Peptidase_M16_C"/>
    <property type="match status" value="2"/>
</dbReference>
<evidence type="ECO:0000313" key="9">
    <source>
        <dbReference type="EMBL" id="MFC3122209.1"/>
    </source>
</evidence>
<dbReference type="PROSITE" id="PS51257">
    <property type="entry name" value="PROKAR_LIPOPROTEIN"/>
    <property type="match status" value="1"/>
</dbReference>
<dbReference type="SUPFAM" id="SSF63411">
    <property type="entry name" value="LuxS/MPP-like metallohydrolase"/>
    <property type="match status" value="4"/>
</dbReference>
<evidence type="ECO:0000256" key="5">
    <source>
        <dbReference type="ARBA" id="ARBA00023049"/>
    </source>
</evidence>
<reference evidence="10" key="1">
    <citation type="journal article" date="2019" name="Int. J. Syst. Evol. Microbiol.">
        <title>The Global Catalogue of Microorganisms (GCM) 10K type strain sequencing project: providing services to taxonomists for standard genome sequencing and annotation.</title>
        <authorList>
            <consortium name="The Broad Institute Genomics Platform"/>
            <consortium name="The Broad Institute Genome Sequencing Center for Infectious Disease"/>
            <person name="Wu L."/>
            <person name="Ma J."/>
        </authorList>
    </citation>
    <scope>NUCLEOTIDE SEQUENCE [LARGE SCALE GENOMIC DNA]</scope>
    <source>
        <strain evidence="10">KCTC 52473</strain>
    </source>
</reference>